<accession>A0A5F8ARA0</accession>
<keyword evidence="3" id="KW-1185">Reference proteome</keyword>
<dbReference type="Bgee" id="ENSMMUG00000063594">
    <property type="expression patterns" value="Expressed in adult mammalian kidney and 16 other cell types or tissues"/>
</dbReference>
<reference evidence="3" key="1">
    <citation type="journal article" date="2007" name="Science">
        <title>Evolutionary and biomedical insights from the rhesus macaque genome.</title>
        <authorList>
            <person name="Gibbs R.A."/>
            <person name="Rogers J."/>
            <person name="Katze M.G."/>
            <person name="Bumgarner R."/>
            <person name="Weinstock G.M."/>
            <person name="Mardis E.R."/>
            <person name="Remington K.A."/>
            <person name="Strausberg R.L."/>
            <person name="Venter J.C."/>
            <person name="Wilson R.K."/>
            <person name="Batzer M.A."/>
            <person name="Bustamante C.D."/>
            <person name="Eichler E.E."/>
            <person name="Hahn M.W."/>
            <person name="Hardison R.C."/>
            <person name="Makova K.D."/>
            <person name="Miller W."/>
            <person name="Milosavljevic A."/>
            <person name="Palermo R.E."/>
            <person name="Siepel A."/>
            <person name="Sikela J.M."/>
            <person name="Attaway T."/>
            <person name="Bell S."/>
            <person name="Bernard K.E."/>
            <person name="Buhay C.J."/>
            <person name="Chandrabose M.N."/>
            <person name="Dao M."/>
            <person name="Davis C."/>
            <person name="Delehaunty K.D."/>
            <person name="Ding Y."/>
            <person name="Dinh H.H."/>
            <person name="Dugan-Rocha S."/>
            <person name="Fulton L.A."/>
            <person name="Gabisi R.A."/>
            <person name="Garner T.T."/>
            <person name="Godfrey J."/>
            <person name="Hawes A.C."/>
            <person name="Hernandez J."/>
            <person name="Hines S."/>
            <person name="Holder M."/>
            <person name="Hume J."/>
            <person name="Jhangiani S.N."/>
            <person name="Joshi V."/>
            <person name="Khan Z.M."/>
            <person name="Kirkness E.F."/>
            <person name="Cree A."/>
            <person name="Fowler R.G."/>
            <person name="Lee S."/>
            <person name="Lewis L.R."/>
            <person name="Li Z."/>
            <person name="Liu Y.-S."/>
            <person name="Moore S.M."/>
            <person name="Muzny D."/>
            <person name="Nazareth L.V."/>
            <person name="Ngo D.N."/>
            <person name="Okwuonu G.O."/>
            <person name="Pai G."/>
            <person name="Parker D."/>
            <person name="Paul H.A."/>
            <person name="Pfannkoch C."/>
            <person name="Pohl C.S."/>
            <person name="Rogers Y.-H.C."/>
            <person name="Ruiz S.J."/>
            <person name="Sabo A."/>
            <person name="Santibanez J."/>
            <person name="Schneider B.W."/>
            <person name="Smith S.M."/>
            <person name="Sodergren E."/>
            <person name="Svatek A.F."/>
            <person name="Utterback T.R."/>
            <person name="Vattathil S."/>
            <person name="Warren W."/>
            <person name="White C.S."/>
            <person name="Chinwalla A.T."/>
            <person name="Feng Y."/>
            <person name="Halpern A.L."/>
            <person name="Hillier L.W."/>
            <person name="Huang X."/>
            <person name="Minx P."/>
            <person name="Nelson J.O."/>
            <person name="Pepin K.H."/>
            <person name="Qin X."/>
            <person name="Sutton G.G."/>
            <person name="Venter E."/>
            <person name="Walenz B.P."/>
            <person name="Wallis J.W."/>
            <person name="Worley K.C."/>
            <person name="Yang S.-P."/>
            <person name="Jones S.M."/>
            <person name="Marra M.A."/>
            <person name="Rocchi M."/>
            <person name="Schein J.E."/>
            <person name="Baertsch R."/>
            <person name="Clarke L."/>
            <person name="Csuros M."/>
            <person name="Glasscock J."/>
            <person name="Harris R.A."/>
            <person name="Havlak P."/>
            <person name="Jackson A.R."/>
            <person name="Jiang H."/>
            <person name="Liu Y."/>
            <person name="Messina D.N."/>
            <person name="Shen Y."/>
            <person name="Song H.X.-Z."/>
            <person name="Wylie T."/>
            <person name="Zhang L."/>
            <person name="Birney E."/>
            <person name="Han K."/>
            <person name="Konkel M.K."/>
            <person name="Lee J."/>
            <person name="Smit A.F.A."/>
            <person name="Ullmer B."/>
            <person name="Wang H."/>
            <person name="Xing J."/>
            <person name="Burhans R."/>
            <person name="Cheng Z."/>
            <person name="Karro J.E."/>
            <person name="Ma J."/>
            <person name="Raney B."/>
            <person name="She X."/>
            <person name="Cox M.J."/>
            <person name="Demuth J.P."/>
            <person name="Dumas L.J."/>
            <person name="Han S.-G."/>
            <person name="Hopkins J."/>
            <person name="Karimpour-Fard A."/>
            <person name="Kim Y.H."/>
            <person name="Pollack J.R."/>
            <person name="Vinar T."/>
            <person name="Addo-Quaye C."/>
            <person name="Degenhardt J."/>
            <person name="Denby A."/>
            <person name="Hubisz M.J."/>
            <person name="Indap A."/>
            <person name="Kosiol C."/>
            <person name="Lahn B.T."/>
            <person name="Lawson H.A."/>
            <person name="Marklein A."/>
            <person name="Nielsen R."/>
            <person name="Vallender E.J."/>
            <person name="Clark A.G."/>
            <person name="Ferguson B."/>
            <person name="Hernandez R.D."/>
            <person name="Hirani K."/>
            <person name="Kehrer-Sawatzki H."/>
            <person name="Kolb J."/>
            <person name="Patil S."/>
            <person name="Pu L.-L."/>
            <person name="Ren Y."/>
            <person name="Smith D.G."/>
            <person name="Wheeler D.A."/>
            <person name="Schenck I."/>
            <person name="Ball E.V."/>
            <person name="Chen R."/>
            <person name="Cooper D.N."/>
            <person name="Giardine B."/>
            <person name="Hsu F."/>
            <person name="Kent W.J."/>
            <person name="Lesk A."/>
            <person name="Nelson D.L."/>
            <person name="O'brien W.E."/>
            <person name="Pruefer K."/>
            <person name="Stenson P.D."/>
            <person name="Wallace J.C."/>
            <person name="Ke H."/>
            <person name="Liu X.-M."/>
            <person name="Wang P."/>
            <person name="Xiang A.P."/>
            <person name="Yang F."/>
            <person name="Barber G.P."/>
            <person name="Haussler D."/>
            <person name="Karolchik D."/>
            <person name="Kern A.D."/>
            <person name="Kuhn R.M."/>
            <person name="Smith K.E."/>
            <person name="Zwieg A.S."/>
        </authorList>
    </citation>
    <scope>NUCLEOTIDE SEQUENCE [LARGE SCALE GENOMIC DNA]</scope>
    <source>
        <strain evidence="3">17573</strain>
    </source>
</reference>
<feature type="transmembrane region" description="Helical" evidence="1">
    <location>
        <begin position="165"/>
        <end position="185"/>
    </location>
</feature>
<dbReference type="InParanoid" id="A0A5F8ARA0"/>
<dbReference type="STRING" id="9544.ENSMMUP00000079435"/>
<keyword evidence="1" id="KW-0812">Transmembrane</keyword>
<reference evidence="2" key="3">
    <citation type="submission" date="2025-08" db="UniProtKB">
        <authorList>
            <consortium name="Ensembl"/>
        </authorList>
    </citation>
    <scope>IDENTIFICATION</scope>
    <source>
        <strain evidence="2">17573</strain>
    </source>
</reference>
<dbReference type="VEuPathDB" id="HostDB:ENSMMUG00000063594"/>
<organism evidence="2 3">
    <name type="scientific">Macaca mulatta</name>
    <name type="common">Rhesus macaque</name>
    <dbReference type="NCBI Taxonomy" id="9544"/>
    <lineage>
        <taxon>Eukaryota</taxon>
        <taxon>Metazoa</taxon>
        <taxon>Chordata</taxon>
        <taxon>Craniata</taxon>
        <taxon>Vertebrata</taxon>
        <taxon>Euteleostomi</taxon>
        <taxon>Mammalia</taxon>
        <taxon>Eutheria</taxon>
        <taxon>Euarchontoglires</taxon>
        <taxon>Primates</taxon>
        <taxon>Haplorrhini</taxon>
        <taxon>Catarrhini</taxon>
        <taxon>Cercopithecidae</taxon>
        <taxon>Cercopithecinae</taxon>
        <taxon>Macaca</taxon>
    </lineage>
</organism>
<name>A0A5F8ARA0_MACMU</name>
<dbReference type="Proteomes" id="UP000006718">
    <property type="component" value="Chromosome 2"/>
</dbReference>
<evidence type="ECO:0000313" key="3">
    <source>
        <dbReference type="Proteomes" id="UP000006718"/>
    </source>
</evidence>
<dbReference type="OMA" id="VEVTICC"/>
<dbReference type="AlphaFoldDB" id="A0A5F8ARA0"/>
<proteinExistence type="predicted"/>
<reference evidence="2" key="4">
    <citation type="submission" date="2025-09" db="UniProtKB">
        <authorList>
            <consortium name="Ensembl"/>
        </authorList>
    </citation>
    <scope>IDENTIFICATION</scope>
    <source>
        <strain evidence="2">17573</strain>
    </source>
</reference>
<keyword evidence="1" id="KW-1133">Transmembrane helix</keyword>
<sequence length="189" mass="21262">MVQDNHLSSEASCFHWWVVFAVTSNVATMNILDRHILDIEAHIVARKSFTQSFMVHFDRFYFSCNTDCSKGDHHTGFENTSHSQQEQYQYHQFCRHPGEAGLKGLSVGRVGGSTGIAILTGDLPSLEPRHVSTWLQHVVTIPTRNWHKCYCVGVVANFLNVSADFLNNFLISLLAVGWLSGIHFVNANN</sequence>
<protein>
    <submittedName>
        <fullName evidence="2">Uncharacterized protein</fullName>
    </submittedName>
</protein>
<dbReference type="Ensembl" id="ENSMMUT00000098872.1">
    <property type="protein sequence ID" value="ENSMMUP00000079435.1"/>
    <property type="gene ID" value="ENSMMUG00000063594.1"/>
</dbReference>
<dbReference type="GeneTree" id="ENSGT00400000024746"/>
<feature type="transmembrane region" description="Helical" evidence="1">
    <location>
        <begin position="14"/>
        <end position="32"/>
    </location>
</feature>
<evidence type="ECO:0000256" key="1">
    <source>
        <dbReference type="SAM" id="Phobius"/>
    </source>
</evidence>
<keyword evidence="1" id="KW-0472">Membrane</keyword>
<reference evidence="2" key="2">
    <citation type="submission" date="2019-01" db="EMBL/GenBank/DDBJ databases">
        <authorList>
            <person name="Graves T."/>
            <person name="Eichler E.E."/>
            <person name="Wilson R.K."/>
        </authorList>
    </citation>
    <scope>NUCLEOTIDE SEQUENCE [LARGE SCALE GENOMIC DNA]</scope>
    <source>
        <strain evidence="2">17573</strain>
    </source>
</reference>
<evidence type="ECO:0000313" key="2">
    <source>
        <dbReference type="Ensembl" id="ENSMMUP00000079435.1"/>
    </source>
</evidence>